<evidence type="ECO:0000259" key="1">
    <source>
        <dbReference type="PROSITE" id="PS51857"/>
    </source>
</evidence>
<feature type="domain" description="CSD" evidence="1">
    <location>
        <begin position="785"/>
        <end position="850"/>
    </location>
</feature>
<name>A0ABX7EH48_9ACTN</name>
<evidence type="ECO:0000313" key="3">
    <source>
        <dbReference type="Proteomes" id="UP000596311"/>
    </source>
</evidence>
<dbReference type="InterPro" id="IPR002059">
    <property type="entry name" value="CSP_DNA-bd"/>
</dbReference>
<dbReference type="Proteomes" id="UP000596311">
    <property type="component" value="Chromosome"/>
</dbReference>
<dbReference type="Gene3D" id="2.40.50.140">
    <property type="entry name" value="Nucleic acid-binding proteins"/>
    <property type="match status" value="1"/>
</dbReference>
<dbReference type="Pfam" id="PF00931">
    <property type="entry name" value="NB-ARC"/>
    <property type="match status" value="1"/>
</dbReference>
<dbReference type="Gene3D" id="1.25.40.10">
    <property type="entry name" value="Tetratricopeptide repeat domain"/>
    <property type="match status" value="1"/>
</dbReference>
<dbReference type="InterPro" id="IPR002182">
    <property type="entry name" value="NB-ARC"/>
</dbReference>
<evidence type="ECO:0000313" key="2">
    <source>
        <dbReference type="EMBL" id="QRF03030.1"/>
    </source>
</evidence>
<dbReference type="InterPro" id="IPR011990">
    <property type="entry name" value="TPR-like_helical_dom_sf"/>
</dbReference>
<proteinExistence type="predicted"/>
<gene>
    <name evidence="2" type="ORF">G9U55_12995</name>
</gene>
<dbReference type="PRINTS" id="PR00364">
    <property type="entry name" value="DISEASERSIST"/>
</dbReference>
<dbReference type="SUPFAM" id="SSF48452">
    <property type="entry name" value="TPR-like"/>
    <property type="match status" value="1"/>
</dbReference>
<dbReference type="InterPro" id="IPR012340">
    <property type="entry name" value="NA-bd_OB-fold"/>
</dbReference>
<dbReference type="EMBL" id="CP049945">
    <property type="protein sequence ID" value="QRF03030.1"/>
    <property type="molecule type" value="Genomic_DNA"/>
</dbReference>
<reference evidence="2 3" key="1">
    <citation type="submission" date="2020-03" db="EMBL/GenBank/DDBJ databases">
        <title>Genome mining and metabolic profiling illuminate the polycyclic tetramate macrolactams from Streptomyces koyangensis SCSIO 5802.</title>
        <authorList>
            <person name="Ding W."/>
        </authorList>
    </citation>
    <scope>NUCLEOTIDE SEQUENCE [LARGE SCALE GENOMIC DNA]</scope>
    <source>
        <strain evidence="2 3">SCSIO 5802</strain>
    </source>
</reference>
<dbReference type="InterPro" id="IPR027417">
    <property type="entry name" value="P-loop_NTPase"/>
</dbReference>
<sequence>MSSTATRLTSFALIAAMEEDLREAITTAANDHDDPAALFGTERFEKTQQRRSREGHGSSSPTISALVPYLDFADSYEVLTKIKDRLPESRTTSLALFAPHLGRVTQIRNRVAHTRPMEIDDLAIIHDVAKDICASSSEDWPKVCETLRHLESDPSYVLGLTISLVSDPDDAPLHNLPAPEFDETGFFGRRKEVDRIKKAIKGAYPVVSILGDGGIGKTSVALKAAYELLDDPKNQFDAFVWVTAKATILTVNEIERISGAIENSLGLFASAAEQLGGVRAAQAGDPIAEVLSYLEHFRVLLILDNLETVLDQRLREFLLDLPMGSKVIVTSRIGLGIENPVSLDPLSDDESTRLLRALARVRGVKPLQTMSGPPIARMVKAMKGHPAYIRWFVAGVQAGQRPEELLHNNELVLDFCMSNVYGYLPDEAKAVLRSMQVLPGRRSQAELAFFNDYTASAIQSSLLELMKTNFVQMQGASVGQTSETTYELTDFGKQYLDKRHAVQAAERSRFENRSKQLVSLGITLQAESTASPYDSNTIDIRGPGDFSVARLLREALRRYEHGHFDAALASCREGQKLAPGYHEPWRVEALIQAARRDTSSANAAYERAHEIAPDSPTLNYLYGAFLVDEAMNLELGLSLLQKAALAEQVPPSVIIQIAWAHIQLSDYESAMASASHALSLRPTAYEGATALTMGLRAAFYRVEQTLTAGQTGAAVEMIESAAELAENGNVEMLTGEATDRLLQLSEVSADLSEKAEENYLATSCGIFTSRLRDRLRSIDPSLLNRRIGAIKNVHQEKMFGFLHSWGRDYFFHLSDLQSEQEWEYLAPGVGVAFTPDEQNVRGPRATDIRWLG</sequence>
<dbReference type="SUPFAM" id="SSF52540">
    <property type="entry name" value="P-loop containing nucleoside triphosphate hydrolases"/>
    <property type="match status" value="1"/>
</dbReference>
<dbReference type="Gene3D" id="3.40.50.300">
    <property type="entry name" value="P-loop containing nucleotide triphosphate hydrolases"/>
    <property type="match status" value="1"/>
</dbReference>
<dbReference type="PANTHER" id="PTHR47691">
    <property type="entry name" value="REGULATOR-RELATED"/>
    <property type="match status" value="1"/>
</dbReference>
<keyword evidence="3" id="KW-1185">Reference proteome</keyword>
<accession>A0ABX7EH48</accession>
<protein>
    <submittedName>
        <fullName evidence="2">Cold shock domain-containing protein</fullName>
    </submittedName>
</protein>
<dbReference type="PROSITE" id="PS51857">
    <property type="entry name" value="CSD_2"/>
    <property type="match status" value="1"/>
</dbReference>
<organism evidence="2 3">
    <name type="scientific">Streptomyces koyangensis</name>
    <dbReference type="NCBI Taxonomy" id="188770"/>
    <lineage>
        <taxon>Bacteria</taxon>
        <taxon>Bacillati</taxon>
        <taxon>Actinomycetota</taxon>
        <taxon>Actinomycetes</taxon>
        <taxon>Kitasatosporales</taxon>
        <taxon>Streptomycetaceae</taxon>
        <taxon>Streptomyces</taxon>
        <taxon>Streptomyces aurantiacus group</taxon>
    </lineage>
</organism>
<dbReference type="PANTHER" id="PTHR47691:SF3">
    <property type="entry name" value="HTH-TYPE TRANSCRIPTIONAL REGULATOR RV0890C-RELATED"/>
    <property type="match status" value="1"/>
</dbReference>